<evidence type="ECO:0000313" key="3">
    <source>
        <dbReference type="Proteomes" id="UP000002280"/>
    </source>
</evidence>
<reference evidence="2" key="3">
    <citation type="submission" date="2025-09" db="UniProtKB">
        <authorList>
            <consortium name="Ensembl"/>
        </authorList>
    </citation>
    <scope>IDENTIFICATION</scope>
</reference>
<dbReference type="GeneTree" id="ENSGT00940000159411"/>
<dbReference type="InParanoid" id="A0A5F8GJE8"/>
<dbReference type="Bgee" id="ENSMODG00000006892">
    <property type="expression patterns" value="Expressed in skeletal muscle tissue and 5 other cell types or tissues"/>
</dbReference>
<proteinExistence type="predicted"/>
<dbReference type="Proteomes" id="UP000002280">
    <property type="component" value="Chromosome 2"/>
</dbReference>
<dbReference type="PANTHER" id="PTHR23085:SF6">
    <property type="entry name" value="JUNCTOPHILIN-1"/>
    <property type="match status" value="1"/>
</dbReference>
<dbReference type="SUPFAM" id="SSF82185">
    <property type="entry name" value="Histone H3 K4-specific methyltransferase SET7/9 N-terminal domain"/>
    <property type="match status" value="1"/>
</dbReference>
<feature type="region of interest" description="Disordered" evidence="1">
    <location>
        <begin position="1"/>
        <end position="20"/>
    </location>
</feature>
<dbReference type="Ensembl" id="ENSMODT00000008709.2">
    <property type="protein sequence ID" value="ENSMODP00000047579.1"/>
    <property type="gene ID" value="ENSMODG00000006892.2"/>
</dbReference>
<dbReference type="AlphaFoldDB" id="A0A5F8GJE8"/>
<evidence type="ECO:0000256" key="1">
    <source>
        <dbReference type="SAM" id="MobiDB-lite"/>
    </source>
</evidence>
<accession>A0A5F8GJE8</accession>
<organism evidence="2 3">
    <name type="scientific">Monodelphis domestica</name>
    <name type="common">Gray short-tailed opossum</name>
    <dbReference type="NCBI Taxonomy" id="13616"/>
    <lineage>
        <taxon>Eukaryota</taxon>
        <taxon>Metazoa</taxon>
        <taxon>Chordata</taxon>
        <taxon>Craniata</taxon>
        <taxon>Vertebrata</taxon>
        <taxon>Euteleostomi</taxon>
        <taxon>Mammalia</taxon>
        <taxon>Metatheria</taxon>
        <taxon>Didelphimorphia</taxon>
        <taxon>Didelphidae</taxon>
        <taxon>Monodelphis</taxon>
    </lineage>
</organism>
<dbReference type="GO" id="GO:0030314">
    <property type="term" value="C:junctional membrane complex"/>
    <property type="evidence" value="ECO:0007669"/>
    <property type="project" value="InterPro"/>
</dbReference>
<name>A0A5F8GJE8_MONDO</name>
<protein>
    <submittedName>
        <fullName evidence="2">Uncharacterized protein</fullName>
    </submittedName>
</protein>
<dbReference type="STRING" id="13616.ENSMODP00000047579"/>
<reference evidence="2 3" key="1">
    <citation type="journal article" date="2007" name="Nature">
        <title>Genome of the marsupial Monodelphis domestica reveals innovation in non-coding sequences.</title>
        <authorList>
            <person name="Mikkelsen T.S."/>
            <person name="Wakefield M.J."/>
            <person name="Aken B."/>
            <person name="Amemiya C.T."/>
            <person name="Chang J.L."/>
            <person name="Duke S."/>
            <person name="Garber M."/>
            <person name="Gentles A.J."/>
            <person name="Goodstadt L."/>
            <person name="Heger A."/>
            <person name="Jurka J."/>
            <person name="Kamal M."/>
            <person name="Mauceli E."/>
            <person name="Searle S.M."/>
            <person name="Sharpe T."/>
            <person name="Baker M.L."/>
            <person name="Batzer M.A."/>
            <person name="Benos P.V."/>
            <person name="Belov K."/>
            <person name="Clamp M."/>
            <person name="Cook A."/>
            <person name="Cuff J."/>
            <person name="Das R."/>
            <person name="Davidow L."/>
            <person name="Deakin J.E."/>
            <person name="Fazzari M.J."/>
            <person name="Glass J.L."/>
            <person name="Grabherr M."/>
            <person name="Greally J.M."/>
            <person name="Gu W."/>
            <person name="Hore T.A."/>
            <person name="Huttley G.A."/>
            <person name="Kleber M."/>
            <person name="Jirtle R.L."/>
            <person name="Koina E."/>
            <person name="Lee J.T."/>
            <person name="Mahony S."/>
            <person name="Marra M.A."/>
            <person name="Miller R.D."/>
            <person name="Nicholls R.D."/>
            <person name="Oda M."/>
            <person name="Papenfuss A.T."/>
            <person name="Parra Z.E."/>
            <person name="Pollock D.D."/>
            <person name="Ray D.A."/>
            <person name="Schein J.E."/>
            <person name="Speed T.P."/>
            <person name="Thompson K."/>
            <person name="VandeBerg J.L."/>
            <person name="Wade C.M."/>
            <person name="Walker J.A."/>
            <person name="Waters P.D."/>
            <person name="Webber C."/>
            <person name="Weidman J.R."/>
            <person name="Xie X."/>
            <person name="Zody M.C."/>
            <person name="Baldwin J."/>
            <person name="Abdouelleil A."/>
            <person name="Abdulkadir J."/>
            <person name="Abebe A."/>
            <person name="Abera B."/>
            <person name="Abreu J."/>
            <person name="Acer S.C."/>
            <person name="Aftuck L."/>
            <person name="Alexander A."/>
            <person name="An P."/>
            <person name="Anderson E."/>
            <person name="Anderson S."/>
            <person name="Arachi H."/>
            <person name="Azer M."/>
            <person name="Bachantsang P."/>
            <person name="Barry A."/>
            <person name="Bayul T."/>
            <person name="Berlin A."/>
            <person name="Bessette D."/>
            <person name="Bloom T."/>
            <person name="Bloom T."/>
            <person name="Boguslavskiy L."/>
            <person name="Bonnet C."/>
            <person name="Boukhgalter B."/>
            <person name="Bourzgui I."/>
            <person name="Brown A."/>
            <person name="Cahill P."/>
            <person name="Channer S."/>
            <person name="Cheshatsang Y."/>
            <person name="Chuda L."/>
            <person name="Citroen M."/>
            <person name="Collymore A."/>
            <person name="Cooke P."/>
            <person name="Costello M."/>
            <person name="D'Aco K."/>
            <person name="Daza R."/>
            <person name="De Haan G."/>
            <person name="DeGray S."/>
            <person name="DeMaso C."/>
            <person name="Dhargay N."/>
            <person name="Dooley K."/>
            <person name="Dooley E."/>
            <person name="Doricent M."/>
            <person name="Dorje P."/>
            <person name="Dorjee K."/>
            <person name="Dupes A."/>
            <person name="Elong R."/>
            <person name="Falk J."/>
            <person name="Farina A."/>
            <person name="Faro S."/>
            <person name="Ferguson D."/>
            <person name="Fisher S."/>
            <person name="Foley C.D."/>
            <person name="Franke A."/>
            <person name="Friedrich D."/>
            <person name="Gadbois L."/>
            <person name="Gearin G."/>
            <person name="Gearin C.R."/>
            <person name="Giannoukos G."/>
            <person name="Goode T."/>
            <person name="Graham J."/>
            <person name="Grandbois E."/>
            <person name="Grewal S."/>
            <person name="Gyaltsen K."/>
            <person name="Hafez N."/>
            <person name="Hagos B."/>
            <person name="Hall J."/>
            <person name="Henson C."/>
            <person name="Hollinger A."/>
            <person name="Honan T."/>
            <person name="Huard M.D."/>
            <person name="Hughes L."/>
            <person name="Hurhula B."/>
            <person name="Husby M.E."/>
            <person name="Kamat A."/>
            <person name="Kanga B."/>
            <person name="Kashin S."/>
            <person name="Khazanovich D."/>
            <person name="Kisner P."/>
            <person name="Lance K."/>
            <person name="Lara M."/>
            <person name="Lee W."/>
            <person name="Lennon N."/>
            <person name="Letendre F."/>
            <person name="LeVine R."/>
            <person name="Lipovsky A."/>
            <person name="Liu X."/>
            <person name="Liu J."/>
            <person name="Liu S."/>
            <person name="Lokyitsang T."/>
            <person name="Lokyitsang Y."/>
            <person name="Lubonja R."/>
            <person name="Lui A."/>
            <person name="MacDonald P."/>
            <person name="Magnisalis V."/>
            <person name="Maru K."/>
            <person name="Matthews C."/>
            <person name="McCusker W."/>
            <person name="McDonough S."/>
            <person name="Mehta T."/>
            <person name="Meldrim J."/>
            <person name="Meneus L."/>
            <person name="Mihai O."/>
            <person name="Mihalev A."/>
            <person name="Mihova T."/>
            <person name="Mittelman R."/>
            <person name="Mlenga V."/>
            <person name="Montmayeur A."/>
            <person name="Mulrain L."/>
            <person name="Navidi A."/>
            <person name="Naylor J."/>
            <person name="Negash T."/>
            <person name="Nguyen T."/>
            <person name="Nguyen N."/>
            <person name="Nicol R."/>
            <person name="Norbu C."/>
            <person name="Norbu N."/>
            <person name="Novod N."/>
            <person name="O'Neill B."/>
            <person name="Osman S."/>
            <person name="Markiewicz E."/>
            <person name="Oyono O.L."/>
            <person name="Patti C."/>
            <person name="Phunkhang P."/>
            <person name="Pierre F."/>
            <person name="Priest M."/>
            <person name="Raghuraman S."/>
            <person name="Rege F."/>
            <person name="Reyes R."/>
            <person name="Rise C."/>
            <person name="Rogov P."/>
            <person name="Ross K."/>
            <person name="Ryan E."/>
            <person name="Settipalli S."/>
            <person name="Shea T."/>
            <person name="Sherpa N."/>
            <person name="Shi L."/>
            <person name="Shih D."/>
            <person name="Sparrow T."/>
            <person name="Spaulding J."/>
            <person name="Stalker J."/>
            <person name="Stange-Thomann N."/>
            <person name="Stavropoulos S."/>
            <person name="Stone C."/>
            <person name="Strader C."/>
            <person name="Tesfaye S."/>
            <person name="Thomson T."/>
            <person name="Thoulutsang Y."/>
            <person name="Thoulutsang D."/>
            <person name="Topham K."/>
            <person name="Topping I."/>
            <person name="Tsamla T."/>
            <person name="Vassiliev H."/>
            <person name="Vo A."/>
            <person name="Wangchuk T."/>
            <person name="Wangdi T."/>
            <person name="Weiand M."/>
            <person name="Wilkinson J."/>
            <person name="Wilson A."/>
            <person name="Yadav S."/>
            <person name="Young G."/>
            <person name="Yu Q."/>
            <person name="Zembek L."/>
            <person name="Zhong D."/>
            <person name="Zimmer A."/>
            <person name="Zwirko Z."/>
            <person name="Jaffe D.B."/>
            <person name="Alvarez P."/>
            <person name="Brockman W."/>
            <person name="Butler J."/>
            <person name="Chin C."/>
            <person name="Gnerre S."/>
            <person name="MacCallum I."/>
            <person name="Graves J.A."/>
            <person name="Ponting C.P."/>
            <person name="Breen M."/>
            <person name="Samollow P.B."/>
            <person name="Lander E.S."/>
            <person name="Lindblad-Toh K."/>
        </authorList>
    </citation>
    <scope>NUCLEOTIDE SEQUENCE [LARGE SCALE GENOMIC DNA]</scope>
</reference>
<dbReference type="PANTHER" id="PTHR23085">
    <property type="entry name" value="GH28348P"/>
    <property type="match status" value="1"/>
</dbReference>
<keyword evidence="3" id="KW-1185">Reference proteome</keyword>
<sequence>MTGGKFEFDDGGWEEGKAHGHGICMGPKGQGECSGSWSHGFEVVGGHTWPSSNTCHGYWAQGKRTSPMDWRDAAWMRGSLKRALWHGYWDPLTPSNISGFSAQ</sequence>
<dbReference type="InterPro" id="IPR017191">
    <property type="entry name" value="Junctophilin"/>
</dbReference>
<evidence type="ECO:0000313" key="2">
    <source>
        <dbReference type="Ensembl" id="ENSMODP00000047579.1"/>
    </source>
</evidence>
<reference evidence="2" key="2">
    <citation type="submission" date="2025-08" db="UniProtKB">
        <authorList>
            <consortium name="Ensembl"/>
        </authorList>
    </citation>
    <scope>IDENTIFICATION</scope>
</reference>